<evidence type="ECO:0000313" key="5">
    <source>
        <dbReference type="EMBL" id="GLG05461.1"/>
    </source>
</evidence>
<dbReference type="InterPro" id="IPR018490">
    <property type="entry name" value="cNMP-bd_dom_sf"/>
</dbReference>
<keyword evidence="6" id="KW-1185">Reference proteome</keyword>
<dbReference type="SUPFAM" id="SSF46785">
    <property type="entry name" value="Winged helix' DNA-binding domain"/>
    <property type="match status" value="1"/>
</dbReference>
<keyword evidence="1" id="KW-0805">Transcription regulation</keyword>
<name>A0A9W6CCQ6_9FIRM</name>
<dbReference type="EMBL" id="BSBO01000029">
    <property type="protein sequence ID" value="GLG05461.1"/>
    <property type="molecule type" value="Genomic_DNA"/>
</dbReference>
<dbReference type="Pfam" id="PF13545">
    <property type="entry name" value="HTH_Crp_2"/>
    <property type="match status" value="1"/>
</dbReference>
<dbReference type="InterPro" id="IPR014710">
    <property type="entry name" value="RmlC-like_jellyroll"/>
</dbReference>
<dbReference type="InterPro" id="IPR036390">
    <property type="entry name" value="WH_DNA-bd_sf"/>
</dbReference>
<dbReference type="Proteomes" id="UP001145145">
    <property type="component" value="Unassembled WGS sequence"/>
</dbReference>
<dbReference type="CDD" id="cd00038">
    <property type="entry name" value="CAP_ED"/>
    <property type="match status" value="1"/>
</dbReference>
<reference evidence="5 6" key="1">
    <citation type="journal article" date="2023" name="Int. J. Syst. Evol. Microbiol.">
        <title>Sellimonas catena sp. nov., isolated from human faeces.</title>
        <authorList>
            <person name="Hisatomi A."/>
            <person name="Ohkuma M."/>
            <person name="Sakamoto M."/>
        </authorList>
    </citation>
    <scope>NUCLEOTIDE SEQUENCE [LARGE SCALE GENOMIC DNA]</scope>
    <source>
        <strain evidence="5 6">12EGH17</strain>
    </source>
</reference>
<dbReference type="Gene3D" id="2.60.120.10">
    <property type="entry name" value="Jelly Rolls"/>
    <property type="match status" value="1"/>
</dbReference>
<organism evidence="5 6">
    <name type="scientific">Sellimonas catena</name>
    <dbReference type="NCBI Taxonomy" id="2994035"/>
    <lineage>
        <taxon>Bacteria</taxon>
        <taxon>Bacillati</taxon>
        <taxon>Bacillota</taxon>
        <taxon>Clostridia</taxon>
        <taxon>Lachnospirales</taxon>
        <taxon>Lachnospiraceae</taxon>
        <taxon>Sellimonas</taxon>
    </lineage>
</organism>
<dbReference type="SMART" id="SM00419">
    <property type="entry name" value="HTH_CRP"/>
    <property type="match status" value="1"/>
</dbReference>
<dbReference type="GO" id="GO:0006355">
    <property type="term" value="P:regulation of DNA-templated transcription"/>
    <property type="evidence" value="ECO:0007669"/>
    <property type="project" value="InterPro"/>
</dbReference>
<evidence type="ECO:0000259" key="4">
    <source>
        <dbReference type="PROSITE" id="PS51063"/>
    </source>
</evidence>
<dbReference type="InterPro" id="IPR036388">
    <property type="entry name" value="WH-like_DNA-bd_sf"/>
</dbReference>
<dbReference type="PROSITE" id="PS51063">
    <property type="entry name" value="HTH_CRP_2"/>
    <property type="match status" value="1"/>
</dbReference>
<dbReference type="GO" id="GO:0003677">
    <property type="term" value="F:DNA binding"/>
    <property type="evidence" value="ECO:0007669"/>
    <property type="project" value="UniProtKB-KW"/>
</dbReference>
<keyword evidence="3" id="KW-0804">Transcription</keyword>
<evidence type="ECO:0000256" key="3">
    <source>
        <dbReference type="ARBA" id="ARBA00023163"/>
    </source>
</evidence>
<proteinExistence type="predicted"/>
<dbReference type="RefSeq" id="WP_281873410.1">
    <property type="nucleotide sequence ID" value="NZ_BSBO01000029.1"/>
</dbReference>
<dbReference type="InterPro" id="IPR012318">
    <property type="entry name" value="HTH_CRP"/>
</dbReference>
<protein>
    <submittedName>
        <fullName evidence="5">Crp/Fnr family transcriptional regulator</fullName>
    </submittedName>
</protein>
<comment type="caution">
    <text evidence="5">The sequence shown here is derived from an EMBL/GenBank/DDBJ whole genome shotgun (WGS) entry which is preliminary data.</text>
</comment>
<accession>A0A9W6CCQ6</accession>
<sequence length="228" mass="26332">MGNHAENEIEAYLPFWESLTESQKAKIRSEAVQKTAGKGEIVHRGSGDCLGFLIVKSGQLRAYVVSEEGKEITVYRMFERDMCLLAASCIFRNIDFEIWMEAREETTYWVIPPVVYQELMDTSLPVMKYTNDLMAERFSDVMWTMEQILGKSVDKRLAALLIEEAQNTGEEEFSLTHDRAARELGTAREVVTRMLRYFQQEGLVLLSRGKVRILDRDRLYVLAEESLR</sequence>
<dbReference type="AlphaFoldDB" id="A0A9W6CCQ6"/>
<dbReference type="InterPro" id="IPR000595">
    <property type="entry name" value="cNMP-bd_dom"/>
</dbReference>
<gene>
    <name evidence="5" type="ORF">Selli1_26350</name>
</gene>
<dbReference type="SUPFAM" id="SSF51206">
    <property type="entry name" value="cAMP-binding domain-like"/>
    <property type="match status" value="1"/>
</dbReference>
<evidence type="ECO:0000256" key="2">
    <source>
        <dbReference type="ARBA" id="ARBA00023125"/>
    </source>
</evidence>
<feature type="domain" description="HTH crp-type" evidence="4">
    <location>
        <begin position="151"/>
        <end position="217"/>
    </location>
</feature>
<evidence type="ECO:0000256" key="1">
    <source>
        <dbReference type="ARBA" id="ARBA00023015"/>
    </source>
</evidence>
<keyword evidence="2" id="KW-0238">DNA-binding</keyword>
<evidence type="ECO:0000313" key="6">
    <source>
        <dbReference type="Proteomes" id="UP001145145"/>
    </source>
</evidence>
<dbReference type="Gene3D" id="1.10.10.10">
    <property type="entry name" value="Winged helix-like DNA-binding domain superfamily/Winged helix DNA-binding domain"/>
    <property type="match status" value="1"/>
</dbReference>